<feature type="compositionally biased region" description="Basic residues" evidence="2">
    <location>
        <begin position="90"/>
        <end position="100"/>
    </location>
</feature>
<keyword evidence="5" id="KW-1185">Reference proteome</keyword>
<dbReference type="EMBL" id="PVLV01000154">
    <property type="protein sequence ID" value="PRH78977.1"/>
    <property type="molecule type" value="Genomic_DNA"/>
</dbReference>
<feature type="transmembrane region" description="Helical" evidence="1">
    <location>
        <begin position="271"/>
        <end position="291"/>
    </location>
</feature>
<dbReference type="PANTHER" id="PTHR35152">
    <property type="entry name" value="DOMAIN SIGNALLING PROTEIN, PUTATIVE (AFU_ORTHOLOGUE AFUA_5G11310)-RELATED"/>
    <property type="match status" value="1"/>
</dbReference>
<proteinExistence type="predicted"/>
<dbReference type="PANTHER" id="PTHR35152:SF1">
    <property type="entry name" value="DOMAIN SIGNALLING PROTEIN, PUTATIVE (AFU_ORTHOLOGUE AFUA_5G11310)-RELATED"/>
    <property type="match status" value="1"/>
</dbReference>
<sequence length="439" mass="43958">MSTTVRPPTDNGTSDNGTSDNGPSDNGTSDRGATDQAEPPTAGPPGHRSADNDSPARDLGSCPERRCGAPRAISVRGPPPVAEEPYQRVHMARSARRPCSRTRGGCPSAPARRPDRRCGGRGDGTWRGTIVEGTVEGFRYGLATPVAAFLLACLGGLLGPTAVRPGMWPGAARGPRLVLGATTLGCGVWAAHVVALTGFGIAETPVGRDALVTAGSLAVAVATAGVGLLVAGHRGPSTLSLITGGTVIGLGIATTHYLGMTGLRVPGSLGYATSVVALSVVVAVAAATLALRAATSARRPRAAAAAAALGTGTAVTGMHYTGLAAVTVTLPADATAPLAAGPAAAPAVIAALLAGPVLFLLVAAVVAVRRRVPAADAAQDATRSVGRHPGPRRRTAPAGHRPSGACAADREHACRVAAWPAEPLPPRAPSRRRSAAPHR</sequence>
<evidence type="ECO:0000313" key="4">
    <source>
        <dbReference type="EMBL" id="PRH78977.1"/>
    </source>
</evidence>
<feature type="transmembrane region" description="Helical" evidence="1">
    <location>
        <begin position="343"/>
        <end position="368"/>
    </location>
</feature>
<feature type="transmembrane region" description="Helical" evidence="1">
    <location>
        <begin position="238"/>
        <end position="259"/>
    </location>
</feature>
<evidence type="ECO:0000313" key="5">
    <source>
        <dbReference type="Proteomes" id="UP000239322"/>
    </source>
</evidence>
<evidence type="ECO:0000256" key="2">
    <source>
        <dbReference type="SAM" id="MobiDB-lite"/>
    </source>
</evidence>
<protein>
    <recommendedName>
        <fullName evidence="3">MHYT domain-containing protein</fullName>
    </recommendedName>
</protein>
<feature type="domain" description="MHYT" evidence="3">
    <location>
        <begin position="140"/>
        <end position="329"/>
    </location>
</feature>
<feature type="compositionally biased region" description="Polar residues" evidence="2">
    <location>
        <begin position="1"/>
        <end position="31"/>
    </location>
</feature>
<dbReference type="Proteomes" id="UP000239322">
    <property type="component" value="Unassembled WGS sequence"/>
</dbReference>
<feature type="transmembrane region" description="Helical" evidence="1">
    <location>
        <begin position="177"/>
        <end position="199"/>
    </location>
</feature>
<feature type="region of interest" description="Disordered" evidence="2">
    <location>
        <begin position="376"/>
        <end position="439"/>
    </location>
</feature>
<comment type="caution">
    <text evidence="4">The sequence shown here is derived from an EMBL/GenBank/DDBJ whole genome shotgun (WGS) entry which is preliminary data.</text>
</comment>
<feature type="transmembrane region" description="Helical" evidence="1">
    <location>
        <begin position="211"/>
        <end position="231"/>
    </location>
</feature>
<accession>A0A2S9PXB7</accession>
<dbReference type="OrthoDB" id="3763366at2"/>
<keyword evidence="1" id="KW-0472">Membrane</keyword>
<dbReference type="PROSITE" id="PS50924">
    <property type="entry name" value="MHYT"/>
    <property type="match status" value="1"/>
</dbReference>
<keyword evidence="1" id="KW-0812">Transmembrane</keyword>
<evidence type="ECO:0000256" key="1">
    <source>
        <dbReference type="PROSITE-ProRule" id="PRU00244"/>
    </source>
</evidence>
<dbReference type="Pfam" id="PF03707">
    <property type="entry name" value="MHYT"/>
    <property type="match status" value="2"/>
</dbReference>
<dbReference type="InterPro" id="IPR005330">
    <property type="entry name" value="MHYT_dom"/>
</dbReference>
<dbReference type="GO" id="GO:0016020">
    <property type="term" value="C:membrane"/>
    <property type="evidence" value="ECO:0007669"/>
    <property type="project" value="UniProtKB-UniRule"/>
</dbReference>
<organism evidence="4 5">
    <name type="scientific">Streptomyces solincola</name>
    <dbReference type="NCBI Taxonomy" id="2100817"/>
    <lineage>
        <taxon>Bacteria</taxon>
        <taxon>Bacillati</taxon>
        <taxon>Actinomycetota</taxon>
        <taxon>Actinomycetes</taxon>
        <taxon>Kitasatosporales</taxon>
        <taxon>Streptomycetaceae</taxon>
        <taxon>Streptomyces</taxon>
    </lineage>
</organism>
<keyword evidence="1" id="KW-1133">Transmembrane helix</keyword>
<name>A0A2S9PXB7_9ACTN</name>
<evidence type="ECO:0000259" key="3">
    <source>
        <dbReference type="PROSITE" id="PS50924"/>
    </source>
</evidence>
<dbReference type="AlphaFoldDB" id="A0A2S9PXB7"/>
<reference evidence="4 5" key="1">
    <citation type="submission" date="2018-03" db="EMBL/GenBank/DDBJ databases">
        <title>Novel Streptomyces sp. from soil.</title>
        <authorList>
            <person name="Tan G.Y.A."/>
            <person name="Lee Z.Y."/>
        </authorList>
    </citation>
    <scope>NUCLEOTIDE SEQUENCE [LARGE SCALE GENOMIC DNA]</scope>
    <source>
        <strain evidence="4 5">ST5x</strain>
    </source>
</reference>
<feature type="compositionally biased region" description="Basic residues" evidence="2">
    <location>
        <begin position="385"/>
        <end position="395"/>
    </location>
</feature>
<gene>
    <name evidence="4" type="ORF">C6N75_12010</name>
</gene>
<feature type="compositionally biased region" description="Basic residues" evidence="2">
    <location>
        <begin position="429"/>
        <end position="439"/>
    </location>
</feature>
<feature type="transmembrane region" description="Helical" evidence="1">
    <location>
        <begin position="303"/>
        <end position="323"/>
    </location>
</feature>
<feature type="region of interest" description="Disordered" evidence="2">
    <location>
        <begin position="1"/>
        <end position="120"/>
    </location>
</feature>
<feature type="transmembrane region" description="Helical" evidence="1">
    <location>
        <begin position="137"/>
        <end position="157"/>
    </location>
</feature>